<evidence type="ECO:0000256" key="2">
    <source>
        <dbReference type="ARBA" id="ARBA00023125"/>
    </source>
</evidence>
<dbReference type="PROSITE" id="PS00356">
    <property type="entry name" value="HTH_LACI_1"/>
    <property type="match status" value="1"/>
</dbReference>
<dbReference type="GO" id="GO:0000976">
    <property type="term" value="F:transcription cis-regulatory region binding"/>
    <property type="evidence" value="ECO:0007669"/>
    <property type="project" value="TreeGrafter"/>
</dbReference>
<name>A0A5J4JAD5_9BACI</name>
<dbReference type="SMART" id="SM00354">
    <property type="entry name" value="HTH_LACI"/>
    <property type="match status" value="1"/>
</dbReference>
<sequence length="322" mass="36219">MANIREIAKLAGVSPSTVSRVLNNSGYVSWETRKKVQAVMEKLDYVPNLNAVSLKKGATKLIGIAAPYLGDEINTFLGNFAQAAQEKGYNITLFLTNADPKKERDALESLRRRQIDALAVVIRANDWDTIAQYSKYGPIVTWQRVIMKEIPSVFMDQYEGYMLGLEHLHAKGYRKISNVYGNPGHLNTIGRMEAFRDFCRKYCLNEHALPHFYHKGSIRDGEEMAHWWKNTADKPDAFMAPNDRFAAGLVSEAKRLGLNVPGDFAVCGFDNTDIARLLDITTINYPIGGQARNAFSIIQNRLEGKTIPLTGLKFELIERKTT</sequence>
<dbReference type="GO" id="GO:0003700">
    <property type="term" value="F:DNA-binding transcription factor activity"/>
    <property type="evidence" value="ECO:0007669"/>
    <property type="project" value="TreeGrafter"/>
</dbReference>
<dbReference type="AlphaFoldDB" id="A0A5J4JAD5"/>
<evidence type="ECO:0000313" key="5">
    <source>
        <dbReference type="EMBL" id="GER68863.1"/>
    </source>
</evidence>
<dbReference type="PANTHER" id="PTHR30146">
    <property type="entry name" value="LACI-RELATED TRANSCRIPTIONAL REPRESSOR"/>
    <property type="match status" value="1"/>
</dbReference>
<protein>
    <submittedName>
        <fullName evidence="5">LacI family transcriptional regulator</fullName>
    </submittedName>
</protein>
<proteinExistence type="predicted"/>
<organism evidence="5 6">
    <name type="scientific">Weizmannia acidilactici</name>
    <dbReference type="NCBI Taxonomy" id="2607726"/>
    <lineage>
        <taxon>Bacteria</taxon>
        <taxon>Bacillati</taxon>
        <taxon>Bacillota</taxon>
        <taxon>Bacilli</taxon>
        <taxon>Bacillales</taxon>
        <taxon>Bacillaceae</taxon>
        <taxon>Heyndrickxia</taxon>
    </lineage>
</organism>
<dbReference type="PANTHER" id="PTHR30146:SF105">
    <property type="entry name" value="CATABOLITE CONTROL PROTEIN B"/>
    <property type="match status" value="1"/>
</dbReference>
<dbReference type="CDD" id="cd01392">
    <property type="entry name" value="HTH_LacI"/>
    <property type="match status" value="1"/>
</dbReference>
<dbReference type="Proteomes" id="UP000391919">
    <property type="component" value="Unassembled WGS sequence"/>
</dbReference>
<keyword evidence="1" id="KW-0805">Transcription regulation</keyword>
<dbReference type="Pfam" id="PF13377">
    <property type="entry name" value="Peripla_BP_3"/>
    <property type="match status" value="1"/>
</dbReference>
<comment type="caution">
    <text evidence="5">The sequence shown here is derived from an EMBL/GenBank/DDBJ whole genome shotgun (WGS) entry which is preliminary data.</text>
</comment>
<keyword evidence="6" id="KW-1185">Reference proteome</keyword>
<reference evidence="5 6" key="1">
    <citation type="submission" date="2019-09" db="EMBL/GenBank/DDBJ databases">
        <title>Draft genome sequence of Bacillus sp. JC-7.</title>
        <authorList>
            <person name="Tanaka N."/>
            <person name="Shiwa Y."/>
            <person name="Fujita N."/>
            <person name="Tanasupawat S."/>
        </authorList>
    </citation>
    <scope>NUCLEOTIDE SEQUENCE [LARGE SCALE GENOMIC DNA]</scope>
    <source>
        <strain evidence="5 6">JC-7</strain>
    </source>
</reference>
<dbReference type="SUPFAM" id="SSF53822">
    <property type="entry name" value="Periplasmic binding protein-like I"/>
    <property type="match status" value="1"/>
</dbReference>
<dbReference type="PRINTS" id="PR00036">
    <property type="entry name" value="HTHLACI"/>
</dbReference>
<dbReference type="SUPFAM" id="SSF47413">
    <property type="entry name" value="lambda repressor-like DNA-binding domains"/>
    <property type="match status" value="1"/>
</dbReference>
<evidence type="ECO:0000256" key="1">
    <source>
        <dbReference type="ARBA" id="ARBA00023015"/>
    </source>
</evidence>
<gene>
    <name evidence="5" type="ORF">BpJC7_01660</name>
</gene>
<dbReference type="Pfam" id="PF00356">
    <property type="entry name" value="LacI"/>
    <property type="match status" value="1"/>
</dbReference>
<evidence type="ECO:0000313" key="6">
    <source>
        <dbReference type="Proteomes" id="UP000391919"/>
    </source>
</evidence>
<dbReference type="EMBL" id="BKZQ01000002">
    <property type="protein sequence ID" value="GER68863.1"/>
    <property type="molecule type" value="Genomic_DNA"/>
</dbReference>
<dbReference type="CDD" id="cd06286">
    <property type="entry name" value="PBP1_CcpB-like"/>
    <property type="match status" value="1"/>
</dbReference>
<accession>A0A5J4JAD5</accession>
<dbReference type="InterPro" id="IPR010982">
    <property type="entry name" value="Lambda_DNA-bd_dom_sf"/>
</dbReference>
<keyword evidence="3" id="KW-0804">Transcription</keyword>
<dbReference type="PROSITE" id="PS50932">
    <property type="entry name" value="HTH_LACI_2"/>
    <property type="match status" value="1"/>
</dbReference>
<dbReference type="Gene3D" id="1.10.260.40">
    <property type="entry name" value="lambda repressor-like DNA-binding domains"/>
    <property type="match status" value="1"/>
</dbReference>
<dbReference type="InterPro" id="IPR028082">
    <property type="entry name" value="Peripla_BP_I"/>
</dbReference>
<feature type="domain" description="HTH lacI-type" evidence="4">
    <location>
        <begin position="2"/>
        <end position="56"/>
    </location>
</feature>
<dbReference type="Gene3D" id="3.40.50.2300">
    <property type="match status" value="2"/>
</dbReference>
<keyword evidence="2" id="KW-0238">DNA-binding</keyword>
<evidence type="ECO:0000259" key="4">
    <source>
        <dbReference type="PROSITE" id="PS50932"/>
    </source>
</evidence>
<dbReference type="InterPro" id="IPR046335">
    <property type="entry name" value="LacI/GalR-like_sensor"/>
</dbReference>
<dbReference type="RefSeq" id="WP_151680517.1">
    <property type="nucleotide sequence ID" value="NZ_BKZP01000008.1"/>
</dbReference>
<evidence type="ECO:0000256" key="3">
    <source>
        <dbReference type="ARBA" id="ARBA00023163"/>
    </source>
</evidence>
<dbReference type="InterPro" id="IPR000843">
    <property type="entry name" value="HTH_LacI"/>
</dbReference>